<accession>A0A7S3I877</accession>
<evidence type="ECO:0008006" key="2">
    <source>
        <dbReference type="Google" id="ProtNLM"/>
    </source>
</evidence>
<proteinExistence type="predicted"/>
<dbReference type="EMBL" id="HBIE01032861">
    <property type="protein sequence ID" value="CAE0315050.1"/>
    <property type="molecule type" value="Transcribed_RNA"/>
</dbReference>
<evidence type="ECO:0000313" key="1">
    <source>
        <dbReference type="EMBL" id="CAE0315050.1"/>
    </source>
</evidence>
<dbReference type="Gene3D" id="3.40.50.1240">
    <property type="entry name" value="Phosphoglycerate mutase-like"/>
    <property type="match status" value="1"/>
</dbReference>
<name>A0A7S3I877_9SPIT</name>
<gene>
    <name evidence="1" type="ORF">FEHR0123_LOCUS9977</name>
</gene>
<dbReference type="InterPro" id="IPR029033">
    <property type="entry name" value="His_PPase_superfam"/>
</dbReference>
<dbReference type="AlphaFoldDB" id="A0A7S3I877"/>
<sequence length="179" mass="20822">MPINQLKQEFQEKVIEGFGFKSIDYSLLNDDNLYFLRDMEVEPTLKQHYLERCEPMKDGDLVPIFKQIFQDRADQGYEGEERLCIEPNEELYLRVVKLREQMLKAVDETQQRTGAPLSGKNKILLVCHSRTMRAFSSTGVDQERPKEFVGSFYSKNTEITPYKVAVAQDGSRTFEHSRA</sequence>
<organism evidence="1">
    <name type="scientific">Favella ehrenbergii</name>
    <dbReference type="NCBI Taxonomy" id="182087"/>
    <lineage>
        <taxon>Eukaryota</taxon>
        <taxon>Sar</taxon>
        <taxon>Alveolata</taxon>
        <taxon>Ciliophora</taxon>
        <taxon>Intramacronucleata</taxon>
        <taxon>Spirotrichea</taxon>
        <taxon>Choreotrichia</taxon>
        <taxon>Tintinnida</taxon>
        <taxon>Xystonellidae</taxon>
        <taxon>Favella</taxon>
    </lineage>
</organism>
<protein>
    <recommendedName>
        <fullName evidence="2">Phosphoglycerate mutase</fullName>
    </recommendedName>
</protein>
<reference evidence="1" key="1">
    <citation type="submission" date="2021-01" db="EMBL/GenBank/DDBJ databases">
        <authorList>
            <person name="Corre E."/>
            <person name="Pelletier E."/>
            <person name="Niang G."/>
            <person name="Scheremetjew M."/>
            <person name="Finn R."/>
            <person name="Kale V."/>
            <person name="Holt S."/>
            <person name="Cochrane G."/>
            <person name="Meng A."/>
            <person name="Brown T."/>
            <person name="Cohen L."/>
        </authorList>
    </citation>
    <scope>NUCLEOTIDE SEQUENCE</scope>
    <source>
        <strain evidence="1">Fehren 1</strain>
    </source>
</reference>